<keyword evidence="1" id="KW-0732">Signal</keyword>
<name>A0ABP7WHM0_9SPHI</name>
<proteinExistence type="predicted"/>
<keyword evidence="3" id="KW-1185">Reference proteome</keyword>
<feature type="signal peptide" evidence="1">
    <location>
        <begin position="1"/>
        <end position="20"/>
    </location>
</feature>
<protein>
    <recommendedName>
        <fullName evidence="4">Glycoside hydrolase</fullName>
    </recommendedName>
</protein>
<evidence type="ECO:0000313" key="2">
    <source>
        <dbReference type="EMBL" id="GAA4088910.1"/>
    </source>
</evidence>
<dbReference type="Proteomes" id="UP001500841">
    <property type="component" value="Unassembled WGS sequence"/>
</dbReference>
<reference evidence="3" key="1">
    <citation type="journal article" date="2019" name="Int. J. Syst. Evol. Microbiol.">
        <title>The Global Catalogue of Microorganisms (GCM) 10K type strain sequencing project: providing services to taxonomists for standard genome sequencing and annotation.</title>
        <authorList>
            <consortium name="The Broad Institute Genomics Platform"/>
            <consortium name="The Broad Institute Genome Sequencing Center for Infectious Disease"/>
            <person name="Wu L."/>
            <person name="Ma J."/>
        </authorList>
    </citation>
    <scope>NUCLEOTIDE SEQUENCE [LARGE SCALE GENOMIC DNA]</scope>
    <source>
        <strain evidence="3">JCM 17085</strain>
    </source>
</reference>
<feature type="chain" id="PRO_5046106510" description="Glycoside hydrolase" evidence="1">
    <location>
        <begin position="21"/>
        <end position="122"/>
    </location>
</feature>
<organism evidence="2 3">
    <name type="scientific">Mucilaginibacter panaciglaebae</name>
    <dbReference type="NCBI Taxonomy" id="502331"/>
    <lineage>
        <taxon>Bacteria</taxon>
        <taxon>Pseudomonadati</taxon>
        <taxon>Bacteroidota</taxon>
        <taxon>Sphingobacteriia</taxon>
        <taxon>Sphingobacteriales</taxon>
        <taxon>Sphingobacteriaceae</taxon>
        <taxon>Mucilaginibacter</taxon>
    </lineage>
</organism>
<dbReference type="PROSITE" id="PS51257">
    <property type="entry name" value="PROKAR_LIPOPROTEIN"/>
    <property type="match status" value="1"/>
</dbReference>
<accession>A0ABP7WHM0</accession>
<evidence type="ECO:0000313" key="3">
    <source>
        <dbReference type="Proteomes" id="UP001500841"/>
    </source>
</evidence>
<evidence type="ECO:0008006" key="4">
    <source>
        <dbReference type="Google" id="ProtNLM"/>
    </source>
</evidence>
<dbReference type="EMBL" id="BAABCV010000002">
    <property type="protein sequence ID" value="GAA4088910.1"/>
    <property type="molecule type" value="Genomic_DNA"/>
</dbReference>
<gene>
    <name evidence="2" type="ORF">GCM10022392_07740</name>
</gene>
<comment type="caution">
    <text evidence="2">The sequence shown here is derived from an EMBL/GenBank/DDBJ whole genome shotgun (WGS) entry which is preliminary data.</text>
</comment>
<dbReference type="RefSeq" id="WP_345101137.1">
    <property type="nucleotide sequence ID" value="NZ_BAABCV010000002.1"/>
</dbReference>
<evidence type="ECO:0000256" key="1">
    <source>
        <dbReference type="SAM" id="SignalP"/>
    </source>
</evidence>
<sequence>MKRKILTAALLFSTVLACFAAITDLTGKWKGTVIMSDGNEVPLTYIFKVDGDKLTGAVQTPQDDLKIYDGKITNDKEFTFKVDVNGDAVQSTGKYYGDSVIVVANLGGDKLRSKLTRVPAAK</sequence>